<dbReference type="Gene3D" id="1.10.150.650">
    <property type="match status" value="1"/>
</dbReference>
<gene>
    <name evidence="1" type="ORF">SAMN03080601_01388</name>
</gene>
<protein>
    <recommendedName>
        <fullName evidence="3">PHP domain-containing protein</fullName>
    </recommendedName>
</protein>
<organism evidence="1 2">
    <name type="scientific">Alkalitalea saponilacus</name>
    <dbReference type="NCBI Taxonomy" id="889453"/>
    <lineage>
        <taxon>Bacteria</taxon>
        <taxon>Pseudomonadati</taxon>
        <taxon>Bacteroidota</taxon>
        <taxon>Bacteroidia</taxon>
        <taxon>Marinilabiliales</taxon>
        <taxon>Marinilabiliaceae</taxon>
        <taxon>Alkalitalea</taxon>
    </lineage>
</organism>
<dbReference type="InterPro" id="IPR016195">
    <property type="entry name" value="Pol/histidinol_Pase-like"/>
</dbReference>
<reference evidence="1 2" key="1">
    <citation type="submission" date="2017-02" db="EMBL/GenBank/DDBJ databases">
        <authorList>
            <person name="Peterson S.W."/>
        </authorList>
    </citation>
    <scope>NUCLEOTIDE SEQUENCE [LARGE SCALE GENOMIC DNA]</scope>
    <source>
        <strain evidence="1 2">DSM 24412</strain>
    </source>
</reference>
<dbReference type="AlphaFoldDB" id="A0A1T5ETY3"/>
<dbReference type="Gene3D" id="3.20.20.140">
    <property type="entry name" value="Metal-dependent hydrolases"/>
    <property type="match status" value="1"/>
</dbReference>
<accession>A0A1T5ETY3</accession>
<dbReference type="SUPFAM" id="SSF89550">
    <property type="entry name" value="PHP domain-like"/>
    <property type="match status" value="1"/>
</dbReference>
<proteinExistence type="predicted"/>
<dbReference type="EMBL" id="FUYV01000006">
    <property type="protein sequence ID" value="SKB87328.1"/>
    <property type="molecule type" value="Genomic_DNA"/>
</dbReference>
<evidence type="ECO:0000313" key="2">
    <source>
        <dbReference type="Proteomes" id="UP000191055"/>
    </source>
</evidence>
<sequence length="406" mass="45348">MSYYLKFPDKTTLLQKAEDIQNWTSVKVNAHLHTPYSFSAFDSVPQALDLALKQGVRVVGINDFYSADGYPEWASECNKRGLFPLFNIEFISLNKDDQANGVRVNDPNNPGRTYLSGKGLSYPFRLDDPWMQQLLDVRSESNRHVESMCEKLNGILNQIQAPFKLTFGEIEKEMASGSVRERHLAKALRLKVESLFSSDNEKLSFYEELFGGKPLKSSIDDFAAVENEIRGNLLKAGGGAFVPEDPKAFLEMEMVRQIILQAGGIPTYPFLADDANGNFTDFEVDLEKVANILKSRGIASVEFITTRNSVEVLEIYAGYLYDSGFVVTFGSEHNSPAMEPIELFARNNTPLSDRLKEINLRGAALVAAHQFLVSKGEQGYVNNDGVADISKREEFEKIGRALIDLA</sequence>
<dbReference type="STRING" id="889453.SAMN03080601_01388"/>
<keyword evidence="2" id="KW-1185">Reference proteome</keyword>
<dbReference type="Proteomes" id="UP000191055">
    <property type="component" value="Unassembled WGS sequence"/>
</dbReference>
<name>A0A1T5ETY3_9BACT</name>
<evidence type="ECO:0000313" key="1">
    <source>
        <dbReference type="EMBL" id="SKB87328.1"/>
    </source>
</evidence>
<dbReference type="RefSeq" id="WP_198314212.1">
    <property type="nucleotide sequence ID" value="NZ_CP021904.1"/>
</dbReference>
<evidence type="ECO:0008006" key="3">
    <source>
        <dbReference type="Google" id="ProtNLM"/>
    </source>
</evidence>